<dbReference type="SUPFAM" id="SSF69705">
    <property type="entry name" value="Transcription factor NusA, N-terminal domain"/>
    <property type="match status" value="1"/>
</dbReference>
<dbReference type="InterPro" id="IPR025249">
    <property type="entry name" value="TF_NusA_KH_1st"/>
</dbReference>
<evidence type="ECO:0000256" key="2">
    <source>
        <dbReference type="ARBA" id="ARBA00022490"/>
    </source>
</evidence>
<gene>
    <name evidence="9" type="primary">nusA</name>
    <name evidence="9" type="ORF">K668_03750</name>
</gene>
<keyword evidence="3" id="KW-0694">RNA-binding</keyword>
<dbReference type="Proteomes" id="UP000027182">
    <property type="component" value="Chromosome"/>
</dbReference>
<keyword evidence="9" id="KW-0648">Protein biosynthesis</keyword>
<dbReference type="InterPro" id="IPR058582">
    <property type="entry name" value="KH_NusA_2nd"/>
</dbReference>
<proteinExistence type="predicted"/>
<dbReference type="PATRIC" id="fig|1316930.3.peg.765"/>
<dbReference type="InterPro" id="IPR030842">
    <property type="entry name" value="TF_NusA_bacterial"/>
</dbReference>
<dbReference type="GO" id="GO:0006353">
    <property type="term" value="P:DNA-templated transcription termination"/>
    <property type="evidence" value="ECO:0007669"/>
    <property type="project" value="UniProtKB-KW"/>
</dbReference>
<dbReference type="GO" id="GO:0031564">
    <property type="term" value="P:transcription antitermination"/>
    <property type="evidence" value="ECO:0007669"/>
    <property type="project" value="InterPro"/>
</dbReference>
<evidence type="ECO:0000256" key="1">
    <source>
        <dbReference type="ARBA" id="ARBA00022472"/>
    </source>
</evidence>
<dbReference type="SUPFAM" id="SSF54814">
    <property type="entry name" value="Prokaryotic type KH domain (KH-domain type II)"/>
    <property type="match status" value="2"/>
</dbReference>
<evidence type="ECO:0000259" key="7">
    <source>
        <dbReference type="Pfam" id="PF13184"/>
    </source>
</evidence>
<name>A0A059Y4Q5_MYCBV</name>
<keyword evidence="1" id="KW-0806">Transcription termination</keyword>
<feature type="domain" description="Transcription factor NusA first KH" evidence="7">
    <location>
        <begin position="233"/>
        <end position="301"/>
    </location>
</feature>
<dbReference type="AlphaFoldDB" id="A0A059Y4Q5"/>
<sequence>MSVKKNDELMNTPKVWYEIIKGYNEKEKIDLSILASIFSEEVTRIVQKNIDPEANIVFEIDEDNKEVHVYNTEAIVVEDSEFESVSDAEKVSLMLYNVPLSDAKKVKSDAQIDDLIKIEVDLLALSKSSNPVVQKTPKIIESSILQAIKKLQKSIVYTKYLEKIGETVKVMFISKNAKGSWNVQIVDDGVMAHLPANYVSAKRVINPGSYGDVVIERVEKETKLSQITVSLDSPKLIEKILYNNIPEINSGLIEIVNVQRIPGERTKAVFRATPGNEHLDVYGAIIGHDSSRINLIISELNFGVNQADMEKFDVIVHANDKKEFIRRCMLPGQVVDIVPKNESQNTFYVITIKVALSAAIGKKGANTMLASKVSHCNLDIITVEEAMQKNISFDDSRIAEVEESLNSFKRYGAVKKAPVRTFNNNRRKANSYFENLDLSLEGFDKDILAFREQEQAFFDESNSQNMEFDELIQQYNNEAVKENAQDSTQSIDQKLDNIQKDEKLSANDYKKAKEVAKNFKVDKDLSSFGLDGGIDLSDINDEDW</sequence>
<dbReference type="PANTHER" id="PTHR22648">
    <property type="entry name" value="TRANSCRIPTION TERMINATION FACTOR NUSA"/>
    <property type="match status" value="1"/>
</dbReference>
<evidence type="ECO:0000313" key="10">
    <source>
        <dbReference type="Proteomes" id="UP000027182"/>
    </source>
</evidence>
<dbReference type="RefSeq" id="WP_013955059.1">
    <property type="nucleotide sequence ID" value="NZ_CP005933.1"/>
</dbReference>
<dbReference type="GO" id="GO:0003723">
    <property type="term" value="F:RNA binding"/>
    <property type="evidence" value="ECO:0007669"/>
    <property type="project" value="UniProtKB-KW"/>
</dbReference>
<dbReference type="InterPro" id="IPR036555">
    <property type="entry name" value="NusA_N_sf"/>
</dbReference>
<dbReference type="InterPro" id="IPR013735">
    <property type="entry name" value="TF_NusA_N"/>
</dbReference>
<evidence type="ECO:0000259" key="8">
    <source>
        <dbReference type="Pfam" id="PF26594"/>
    </source>
</evidence>
<dbReference type="Gene3D" id="3.30.300.20">
    <property type="match status" value="2"/>
</dbReference>
<dbReference type="GO" id="GO:0003700">
    <property type="term" value="F:DNA-binding transcription factor activity"/>
    <property type="evidence" value="ECO:0007669"/>
    <property type="project" value="InterPro"/>
</dbReference>
<keyword evidence="5" id="KW-0804">Transcription</keyword>
<feature type="domain" description="Transcription factor NusA N-terminal" evidence="6">
    <location>
        <begin position="18"/>
        <end position="126"/>
    </location>
</feature>
<keyword evidence="2" id="KW-0963">Cytoplasm</keyword>
<dbReference type="HOGENOM" id="CLU_029242_2_5_14"/>
<evidence type="ECO:0000313" key="9">
    <source>
        <dbReference type="EMBL" id="AIA34320.1"/>
    </source>
</evidence>
<keyword evidence="9" id="KW-0251">Elongation factor</keyword>
<dbReference type="EMBL" id="CP005933">
    <property type="protein sequence ID" value="AIA34320.1"/>
    <property type="molecule type" value="Genomic_DNA"/>
</dbReference>
<dbReference type="KEGG" id="mbq:K668_03750"/>
<dbReference type="NCBIfam" id="NF006645">
    <property type="entry name" value="PRK09202.4-5"/>
    <property type="match status" value="1"/>
</dbReference>
<accession>A0A059Y4Q5</accession>
<protein>
    <submittedName>
        <fullName evidence="9">Transcription elongation factor NusA</fullName>
    </submittedName>
</protein>
<dbReference type="GO" id="GO:0003746">
    <property type="term" value="F:translation elongation factor activity"/>
    <property type="evidence" value="ECO:0007669"/>
    <property type="project" value="UniProtKB-KW"/>
</dbReference>
<dbReference type="InterPro" id="IPR015946">
    <property type="entry name" value="KH_dom-like_a/b"/>
</dbReference>
<dbReference type="PANTHER" id="PTHR22648:SF0">
    <property type="entry name" value="TRANSCRIPTION TERMINATION_ANTITERMINATION PROTEIN NUSA"/>
    <property type="match status" value="1"/>
</dbReference>
<dbReference type="Gene3D" id="3.30.1480.10">
    <property type="entry name" value="NusA, N-terminal domain"/>
    <property type="match status" value="1"/>
</dbReference>
<evidence type="ECO:0000256" key="4">
    <source>
        <dbReference type="ARBA" id="ARBA00023015"/>
    </source>
</evidence>
<dbReference type="Pfam" id="PF08529">
    <property type="entry name" value="NusA_N"/>
    <property type="match status" value="1"/>
</dbReference>
<dbReference type="Pfam" id="PF26594">
    <property type="entry name" value="KH_NusA_2nd"/>
    <property type="match status" value="1"/>
</dbReference>
<reference evidence="9 10" key="1">
    <citation type="submission" date="2013-04" db="EMBL/GenBank/DDBJ databases">
        <authorList>
            <person name="Lin L."/>
            <person name="Zeng Z."/>
            <person name="Xie J."/>
            <person name="Luo L."/>
            <person name="Yang Z."/>
            <person name="Liang W."/>
            <person name="Lin H."/>
            <person name="Dong C."/>
            <person name="Sun Y."/>
        </authorList>
    </citation>
    <scope>NUCLEOTIDE SEQUENCE [LARGE SCALE GENOMIC DNA]</scope>
    <source>
        <strain evidence="9 10">CQ-W70</strain>
    </source>
</reference>
<feature type="domain" description="NusA-like second KH" evidence="8">
    <location>
        <begin position="322"/>
        <end position="386"/>
    </location>
</feature>
<dbReference type="Pfam" id="PF13184">
    <property type="entry name" value="KH_NusA_1st"/>
    <property type="match status" value="1"/>
</dbReference>
<dbReference type="InterPro" id="IPR009019">
    <property type="entry name" value="KH_sf_prok-type"/>
</dbReference>
<evidence type="ECO:0000256" key="5">
    <source>
        <dbReference type="ARBA" id="ARBA00023163"/>
    </source>
</evidence>
<evidence type="ECO:0000256" key="3">
    <source>
        <dbReference type="ARBA" id="ARBA00022884"/>
    </source>
</evidence>
<organism evidence="9 10">
    <name type="scientific">Mycoplasmopsis bovis CQ-W70</name>
    <dbReference type="NCBI Taxonomy" id="1316930"/>
    <lineage>
        <taxon>Bacteria</taxon>
        <taxon>Bacillati</taxon>
        <taxon>Mycoplasmatota</taxon>
        <taxon>Mycoplasmoidales</taxon>
        <taxon>Metamycoplasmataceae</taxon>
        <taxon>Mycoplasmopsis</taxon>
    </lineage>
</organism>
<evidence type="ECO:0000259" key="6">
    <source>
        <dbReference type="Pfam" id="PF08529"/>
    </source>
</evidence>
<dbReference type="GO" id="GO:0005829">
    <property type="term" value="C:cytosol"/>
    <property type="evidence" value="ECO:0007669"/>
    <property type="project" value="TreeGrafter"/>
</dbReference>
<keyword evidence="4" id="KW-0805">Transcription regulation</keyword>